<dbReference type="Proteomes" id="UP001526225">
    <property type="component" value="Unassembled WGS sequence"/>
</dbReference>
<comment type="caution">
    <text evidence="3">The sequence shown here is derived from an EMBL/GenBank/DDBJ whole genome shotgun (WGS) entry which is preliminary data.</text>
</comment>
<feature type="compositionally biased region" description="Low complexity" evidence="1">
    <location>
        <begin position="47"/>
        <end position="56"/>
    </location>
</feature>
<organism evidence="3 4">
    <name type="scientific">Weissella ceti</name>
    <dbReference type="NCBI Taxonomy" id="759620"/>
    <lineage>
        <taxon>Bacteria</taxon>
        <taxon>Bacillati</taxon>
        <taxon>Bacillota</taxon>
        <taxon>Bacilli</taxon>
        <taxon>Lactobacillales</taxon>
        <taxon>Lactobacillaceae</taxon>
        <taxon>Weissella</taxon>
    </lineage>
</organism>
<keyword evidence="2" id="KW-1133">Transmembrane helix</keyword>
<feature type="compositionally biased region" description="Polar residues" evidence="1">
    <location>
        <begin position="74"/>
        <end position="85"/>
    </location>
</feature>
<evidence type="ECO:0000256" key="2">
    <source>
        <dbReference type="SAM" id="Phobius"/>
    </source>
</evidence>
<feature type="region of interest" description="Disordered" evidence="1">
    <location>
        <begin position="37"/>
        <end position="88"/>
    </location>
</feature>
<feature type="compositionally biased region" description="Basic and acidic residues" evidence="1">
    <location>
        <begin position="58"/>
        <end position="71"/>
    </location>
</feature>
<dbReference type="RefSeq" id="WP_213408285.1">
    <property type="nucleotide sequence ID" value="NZ_CP074441.1"/>
</dbReference>
<gene>
    <name evidence="3" type="ORF">OIT44_02665</name>
</gene>
<sequence>MKSAEKVLIGLSIVGTILVGSVIVGLLAQQKVVKTEPTSAIERVSNETSSEISSEDITLEKPDNKNVKDDTVTDSESINQTSSVDETAHQPAYSGNAATYGTTNKALWGIRAEILTQVYEYVMGKDNPVGVGINLVEKPGGFYVYAGQQAPGENIGEITDNGNNTFTFIPNKYTGYKNAKASFTFSV</sequence>
<accession>A0ABT3E417</accession>
<protein>
    <recommendedName>
        <fullName evidence="5">Lipoprotein</fullName>
    </recommendedName>
</protein>
<dbReference type="EMBL" id="JAOZFE010000002">
    <property type="protein sequence ID" value="MCW0952974.1"/>
    <property type="molecule type" value="Genomic_DNA"/>
</dbReference>
<reference evidence="3 4" key="1">
    <citation type="submission" date="2022-10" db="EMBL/GenBank/DDBJ databases">
        <title>Weissella fermenti sp. nov., isolated from fermented cabbage.</title>
        <authorList>
            <person name="Lee J.K."/>
            <person name="Baek J.H."/>
            <person name="Choi D.G."/>
            <person name="Kim J.M."/>
            <person name="Jeon C.O."/>
        </authorList>
    </citation>
    <scope>NUCLEOTIDE SEQUENCE [LARGE SCALE GENOMIC DNA]</scope>
    <source>
        <strain evidence="3 4">KACC 18534</strain>
    </source>
</reference>
<name>A0ABT3E417_9LACO</name>
<keyword evidence="2" id="KW-0812">Transmembrane</keyword>
<evidence type="ECO:0000313" key="3">
    <source>
        <dbReference type="EMBL" id="MCW0952974.1"/>
    </source>
</evidence>
<keyword evidence="4" id="KW-1185">Reference proteome</keyword>
<feature type="transmembrane region" description="Helical" evidence="2">
    <location>
        <begin position="7"/>
        <end position="28"/>
    </location>
</feature>
<proteinExistence type="predicted"/>
<evidence type="ECO:0008006" key="5">
    <source>
        <dbReference type="Google" id="ProtNLM"/>
    </source>
</evidence>
<evidence type="ECO:0000313" key="4">
    <source>
        <dbReference type="Proteomes" id="UP001526225"/>
    </source>
</evidence>
<evidence type="ECO:0000256" key="1">
    <source>
        <dbReference type="SAM" id="MobiDB-lite"/>
    </source>
</evidence>
<keyword evidence="2" id="KW-0472">Membrane</keyword>